<keyword evidence="3" id="KW-1185">Reference proteome</keyword>
<protein>
    <recommendedName>
        <fullName evidence="1">N-acetyltransferase domain-containing protein</fullName>
    </recommendedName>
</protein>
<dbReference type="AlphaFoldDB" id="A0A1C6SUX2"/>
<dbReference type="RefSeq" id="WP_091087110.1">
    <property type="nucleotide sequence ID" value="NZ_FMHT01000003.1"/>
</dbReference>
<dbReference type="CDD" id="cd04301">
    <property type="entry name" value="NAT_SF"/>
    <property type="match status" value="1"/>
</dbReference>
<sequence length="95" mass="10476">MSTLVEDNPAKNRFEILVDGALGGFTAYLPRGEVLVFTHTEVGSEFRNLGVGAALIRATLDQVRERGGRVVPRCPFMASFIDRHPEYAELVTTQP</sequence>
<reference evidence="2 3" key="1">
    <citation type="submission" date="2016-06" db="EMBL/GenBank/DDBJ databases">
        <authorList>
            <person name="Kjaerup R.B."/>
            <person name="Dalgaard T.S."/>
            <person name="Juul-Madsen H.R."/>
        </authorList>
    </citation>
    <scope>NUCLEOTIDE SEQUENCE [LARGE SCALE GENOMIC DNA]</scope>
    <source>
        <strain evidence="2 3">DSM 43818</strain>
    </source>
</reference>
<name>A0A1C6SUX2_9ACTN</name>
<proteinExistence type="predicted"/>
<dbReference type="InterPro" id="IPR031165">
    <property type="entry name" value="GNAT_YJDJ"/>
</dbReference>
<dbReference type="Pfam" id="PF14542">
    <property type="entry name" value="Acetyltransf_CG"/>
    <property type="match status" value="1"/>
</dbReference>
<evidence type="ECO:0000259" key="1">
    <source>
        <dbReference type="PROSITE" id="PS51729"/>
    </source>
</evidence>
<gene>
    <name evidence="2" type="ORF">GA0070616_4695</name>
</gene>
<accession>A0A1C6SUX2</accession>
<dbReference type="STRING" id="145857.GA0070616_4695"/>
<dbReference type="PANTHER" id="PTHR31435:SF10">
    <property type="entry name" value="BSR4717 PROTEIN"/>
    <property type="match status" value="1"/>
</dbReference>
<dbReference type="Gene3D" id="3.40.630.30">
    <property type="match status" value="1"/>
</dbReference>
<dbReference type="SUPFAM" id="SSF55729">
    <property type="entry name" value="Acyl-CoA N-acyltransferases (Nat)"/>
    <property type="match status" value="1"/>
</dbReference>
<dbReference type="InterPro" id="IPR045057">
    <property type="entry name" value="Gcn5-rel_NAT"/>
</dbReference>
<organism evidence="2 3">
    <name type="scientific">Micromonospora nigra</name>
    <dbReference type="NCBI Taxonomy" id="145857"/>
    <lineage>
        <taxon>Bacteria</taxon>
        <taxon>Bacillati</taxon>
        <taxon>Actinomycetota</taxon>
        <taxon>Actinomycetes</taxon>
        <taxon>Micromonosporales</taxon>
        <taxon>Micromonosporaceae</taxon>
        <taxon>Micromonospora</taxon>
    </lineage>
</organism>
<dbReference type="PANTHER" id="PTHR31435">
    <property type="entry name" value="PROTEIN NATD1"/>
    <property type="match status" value="1"/>
</dbReference>
<dbReference type="OrthoDB" id="5405911at2"/>
<dbReference type="Proteomes" id="UP000199699">
    <property type="component" value="Unassembled WGS sequence"/>
</dbReference>
<dbReference type="PROSITE" id="PS51729">
    <property type="entry name" value="GNAT_YJDJ"/>
    <property type="match status" value="1"/>
</dbReference>
<dbReference type="InterPro" id="IPR016181">
    <property type="entry name" value="Acyl_CoA_acyltransferase"/>
</dbReference>
<evidence type="ECO:0000313" key="3">
    <source>
        <dbReference type="Proteomes" id="UP000199699"/>
    </source>
</evidence>
<evidence type="ECO:0000313" key="2">
    <source>
        <dbReference type="EMBL" id="SCL33331.1"/>
    </source>
</evidence>
<dbReference type="EMBL" id="FMHT01000003">
    <property type="protein sequence ID" value="SCL33331.1"/>
    <property type="molecule type" value="Genomic_DNA"/>
</dbReference>
<feature type="domain" description="N-acetyltransferase" evidence="1">
    <location>
        <begin position="6"/>
        <end position="92"/>
    </location>
</feature>